<organism evidence="8 9">
    <name type="scientific">Streblomastix strix</name>
    <dbReference type="NCBI Taxonomy" id="222440"/>
    <lineage>
        <taxon>Eukaryota</taxon>
        <taxon>Metamonada</taxon>
        <taxon>Preaxostyla</taxon>
        <taxon>Oxymonadida</taxon>
        <taxon>Streblomastigidae</taxon>
        <taxon>Streblomastix</taxon>
    </lineage>
</organism>
<sequence>MGSKSMITCISLSPDGKYLATSDKDEKIRISSYPDTYNILSYCFGHTESISQLDWINENEIIKEEINRKEQSQYIDRYFLLSGALDGTLRLWIPNSGQQIGILYFGPLMENYFINSNIEKCQDEEIQNNSIFESIQLDSKDDLQEQRPIKRLRDQIENENSIQENQESSQLKQSQKEKPKKLKLMKQNMKPSDISLSVLSISIAHILPNKHIIAVVREGNWDILDIQYSNFIKQKYFFFPIPNTESQSTSSSSQPFPDLPLCSFSLQSTNETPKYIVHPISMIKAQESFISPEQDPLQQYQELRPLLASHNSKFWNIHRCTDRRYSFFSPLSLLMHQSSTLKSTDTDEEKQDSCGIREPQAIKRVRQRKK</sequence>
<feature type="compositionally biased region" description="Low complexity" evidence="7">
    <location>
        <begin position="158"/>
        <end position="173"/>
    </location>
</feature>
<dbReference type="InterPro" id="IPR001680">
    <property type="entry name" value="WD40_rpt"/>
</dbReference>
<keyword evidence="4" id="KW-0677">Repeat</keyword>
<evidence type="ECO:0000313" key="8">
    <source>
        <dbReference type="EMBL" id="KAA6372674.1"/>
    </source>
</evidence>
<evidence type="ECO:0000256" key="3">
    <source>
        <dbReference type="ARBA" id="ARBA00022694"/>
    </source>
</evidence>
<reference evidence="8 9" key="1">
    <citation type="submission" date="2019-03" db="EMBL/GenBank/DDBJ databases">
        <title>Single cell metagenomics reveals metabolic interactions within the superorganism composed of flagellate Streblomastix strix and complex community of Bacteroidetes bacteria on its surface.</title>
        <authorList>
            <person name="Treitli S.C."/>
            <person name="Kolisko M."/>
            <person name="Husnik F."/>
            <person name="Keeling P."/>
            <person name="Hampl V."/>
        </authorList>
    </citation>
    <scope>NUCLEOTIDE SEQUENCE [LARGE SCALE GENOMIC DNA]</scope>
    <source>
        <strain evidence="8">ST1C</strain>
    </source>
</reference>
<dbReference type="Gene3D" id="2.130.10.10">
    <property type="entry name" value="YVTN repeat-like/Quinoprotein amine dehydrogenase"/>
    <property type="match status" value="1"/>
</dbReference>
<feature type="region of interest" description="Disordered" evidence="7">
    <location>
        <begin position="158"/>
        <end position="181"/>
    </location>
</feature>
<dbReference type="GO" id="GO:0036265">
    <property type="term" value="P:RNA (guanine-N7)-methylation"/>
    <property type="evidence" value="ECO:0007669"/>
    <property type="project" value="InterPro"/>
</dbReference>
<dbReference type="GO" id="GO:0005634">
    <property type="term" value="C:nucleus"/>
    <property type="evidence" value="ECO:0007669"/>
    <property type="project" value="UniProtKB-SubCell"/>
</dbReference>
<dbReference type="EMBL" id="SNRW01013394">
    <property type="protein sequence ID" value="KAA6372674.1"/>
    <property type="molecule type" value="Genomic_DNA"/>
</dbReference>
<evidence type="ECO:0000256" key="7">
    <source>
        <dbReference type="SAM" id="MobiDB-lite"/>
    </source>
</evidence>
<dbReference type="InterPro" id="IPR028884">
    <property type="entry name" value="Trm82"/>
</dbReference>
<proteinExistence type="predicted"/>
<dbReference type="PANTHER" id="PTHR16288:SF0">
    <property type="entry name" value="TRNA (GUANINE-N(7)-)-METHYLTRANSFERASE NON-CATALYTIC SUBUNIT WDR4"/>
    <property type="match status" value="1"/>
</dbReference>
<dbReference type="PANTHER" id="PTHR16288">
    <property type="entry name" value="WD40 REPEAT PROTEIN 4"/>
    <property type="match status" value="1"/>
</dbReference>
<name>A0A5J4UR67_9EUKA</name>
<dbReference type="Proteomes" id="UP000324800">
    <property type="component" value="Unassembled WGS sequence"/>
</dbReference>
<protein>
    <submittedName>
        <fullName evidence="8">Uncharacterized protein</fullName>
    </submittedName>
</protein>
<dbReference type="OrthoDB" id="339900at2759"/>
<evidence type="ECO:0000256" key="2">
    <source>
        <dbReference type="ARBA" id="ARBA00022574"/>
    </source>
</evidence>
<keyword evidence="5" id="KW-0539">Nucleus</keyword>
<dbReference type="GO" id="GO:0043527">
    <property type="term" value="C:tRNA methyltransferase complex"/>
    <property type="evidence" value="ECO:0007669"/>
    <property type="project" value="TreeGrafter"/>
</dbReference>
<dbReference type="AlphaFoldDB" id="A0A5J4UR67"/>
<keyword evidence="2 6" id="KW-0853">WD repeat</keyword>
<evidence type="ECO:0000313" key="9">
    <source>
        <dbReference type="Proteomes" id="UP000324800"/>
    </source>
</evidence>
<evidence type="ECO:0000256" key="1">
    <source>
        <dbReference type="ARBA" id="ARBA00004123"/>
    </source>
</evidence>
<dbReference type="GO" id="GO:0006400">
    <property type="term" value="P:tRNA modification"/>
    <property type="evidence" value="ECO:0007669"/>
    <property type="project" value="TreeGrafter"/>
</dbReference>
<feature type="repeat" description="WD" evidence="6">
    <location>
        <begin position="1"/>
        <end position="30"/>
    </location>
</feature>
<keyword evidence="3" id="KW-0819">tRNA processing</keyword>
<evidence type="ECO:0000256" key="6">
    <source>
        <dbReference type="PROSITE-ProRule" id="PRU00221"/>
    </source>
</evidence>
<comment type="subcellular location">
    <subcellularLocation>
        <location evidence="1">Nucleus</location>
    </subcellularLocation>
</comment>
<dbReference type="Pfam" id="PF00400">
    <property type="entry name" value="WD40"/>
    <property type="match status" value="2"/>
</dbReference>
<feature type="region of interest" description="Disordered" evidence="7">
    <location>
        <begin position="339"/>
        <end position="370"/>
    </location>
</feature>
<comment type="caution">
    <text evidence="8">The sequence shown here is derived from an EMBL/GenBank/DDBJ whole genome shotgun (WGS) entry which is preliminary data.</text>
</comment>
<dbReference type="GO" id="GO:0005829">
    <property type="term" value="C:cytosol"/>
    <property type="evidence" value="ECO:0007669"/>
    <property type="project" value="TreeGrafter"/>
</dbReference>
<evidence type="ECO:0000256" key="5">
    <source>
        <dbReference type="ARBA" id="ARBA00023242"/>
    </source>
</evidence>
<dbReference type="InterPro" id="IPR015943">
    <property type="entry name" value="WD40/YVTN_repeat-like_dom_sf"/>
</dbReference>
<accession>A0A5J4UR67</accession>
<dbReference type="PROSITE" id="PS50082">
    <property type="entry name" value="WD_REPEATS_2"/>
    <property type="match status" value="1"/>
</dbReference>
<dbReference type="SUPFAM" id="SSF50978">
    <property type="entry name" value="WD40 repeat-like"/>
    <property type="match status" value="1"/>
</dbReference>
<dbReference type="InterPro" id="IPR036322">
    <property type="entry name" value="WD40_repeat_dom_sf"/>
</dbReference>
<evidence type="ECO:0000256" key="4">
    <source>
        <dbReference type="ARBA" id="ARBA00022737"/>
    </source>
</evidence>
<gene>
    <name evidence="8" type="ORF">EZS28_031799</name>
</gene>